<dbReference type="InterPro" id="IPR029068">
    <property type="entry name" value="Glyas_Bleomycin-R_OHBP_Dase"/>
</dbReference>
<accession>A0A291M1D2</accession>
<dbReference type="EMBL" id="CP021404">
    <property type="protein sequence ID" value="ATI42598.1"/>
    <property type="molecule type" value="Genomic_DNA"/>
</dbReference>
<dbReference type="RefSeq" id="WP_097373692.1">
    <property type="nucleotide sequence ID" value="NZ_CP021404.1"/>
</dbReference>
<keyword evidence="3" id="KW-1185">Reference proteome</keyword>
<reference evidence="2 3" key="1">
    <citation type="submission" date="2017-05" db="EMBL/GenBank/DDBJ databases">
        <title>Comparative genomic and metabolic analysis of manganese-oxidizing mechanisms in Celeribater manganoxidans DY25T: its adaption to the environment of polymetallic nodule.</title>
        <authorList>
            <person name="Wang X."/>
        </authorList>
    </citation>
    <scope>NUCLEOTIDE SEQUENCE [LARGE SCALE GENOMIC DNA]</scope>
    <source>
        <strain evidence="2 3">DY25</strain>
    </source>
</reference>
<dbReference type="Gene3D" id="3.10.180.10">
    <property type="entry name" value="2,3-Dihydroxybiphenyl 1,2-Dioxygenase, domain 1"/>
    <property type="match status" value="1"/>
</dbReference>
<name>A0A291M1D2_9RHOB</name>
<proteinExistence type="predicted"/>
<sequence>MIMSKHGAALRGAAIGDVDHVALTVPDHDAAVAFCLAGLGAEVQYTRAQGQSVAGAEEAVDCAIRAVSRLRIGTGLMLEIYELSGIHREIAADFGDWEISRFTILTEDPDSAVARFRAAGGRILTGALAPRGQVIRHSHPGRAQPRYGRCPWGSIVEFTERPSACGAAHLSAERDLRGA</sequence>
<dbReference type="KEGG" id="cmag:CBW24_11670"/>
<dbReference type="OrthoDB" id="2613830at2"/>
<protein>
    <recommendedName>
        <fullName evidence="1">VOC domain-containing protein</fullName>
    </recommendedName>
</protein>
<dbReference type="InterPro" id="IPR037523">
    <property type="entry name" value="VOC_core"/>
</dbReference>
<evidence type="ECO:0000313" key="2">
    <source>
        <dbReference type="EMBL" id="ATI42598.1"/>
    </source>
</evidence>
<organism evidence="2 3">
    <name type="scientific">Pacificitalea manganoxidans</name>
    <dbReference type="NCBI Taxonomy" id="1411902"/>
    <lineage>
        <taxon>Bacteria</taxon>
        <taxon>Pseudomonadati</taxon>
        <taxon>Pseudomonadota</taxon>
        <taxon>Alphaproteobacteria</taxon>
        <taxon>Rhodobacterales</taxon>
        <taxon>Paracoccaceae</taxon>
        <taxon>Pacificitalea</taxon>
    </lineage>
</organism>
<evidence type="ECO:0000313" key="3">
    <source>
        <dbReference type="Proteomes" id="UP000219050"/>
    </source>
</evidence>
<dbReference type="Proteomes" id="UP000219050">
    <property type="component" value="Chromosome"/>
</dbReference>
<evidence type="ECO:0000259" key="1">
    <source>
        <dbReference type="PROSITE" id="PS51819"/>
    </source>
</evidence>
<gene>
    <name evidence="2" type="ORF">CBW24_11670</name>
</gene>
<dbReference type="AlphaFoldDB" id="A0A291M1D2"/>
<feature type="domain" description="VOC" evidence="1">
    <location>
        <begin position="17"/>
        <end position="161"/>
    </location>
</feature>
<dbReference type="SUPFAM" id="SSF54593">
    <property type="entry name" value="Glyoxalase/Bleomycin resistance protein/Dihydroxybiphenyl dioxygenase"/>
    <property type="match status" value="1"/>
</dbReference>
<dbReference type="PROSITE" id="PS51819">
    <property type="entry name" value="VOC"/>
    <property type="match status" value="1"/>
</dbReference>